<comment type="caution">
    <text evidence="6">The sequence shown here is derived from an EMBL/GenBank/DDBJ whole genome shotgun (WGS) entry which is preliminary data.</text>
</comment>
<comment type="similarity">
    <text evidence="4">Belongs to the BamB family.</text>
</comment>
<evidence type="ECO:0000259" key="5">
    <source>
        <dbReference type="Pfam" id="PF13360"/>
    </source>
</evidence>
<keyword evidence="3 4" id="KW-0998">Cell outer membrane</keyword>
<evidence type="ECO:0000256" key="1">
    <source>
        <dbReference type="ARBA" id="ARBA00022729"/>
    </source>
</evidence>
<reference evidence="6 7" key="1">
    <citation type="journal article" date="2018" name="Genome Biol. Evol.">
        <title>Cladogenesis and Genomic Streamlining in Extracellular Endosymbionts of Tropical Stink Bugs.</title>
        <authorList>
            <person name="Otero-Bravo A."/>
            <person name="Goffredi S."/>
            <person name="Sabree Z.L."/>
        </authorList>
    </citation>
    <scope>NUCLEOTIDE SEQUENCE [LARGE SCALE GENOMIC DNA]</scope>
    <source>
        <strain evidence="6 7">SoEL</strain>
    </source>
</reference>
<dbReference type="HAMAP" id="MF_00923">
    <property type="entry name" value="OM_assembly_BamB"/>
    <property type="match status" value="1"/>
</dbReference>
<dbReference type="GO" id="GO:0051205">
    <property type="term" value="P:protein insertion into membrane"/>
    <property type="evidence" value="ECO:0007669"/>
    <property type="project" value="UniProtKB-UniRule"/>
</dbReference>
<dbReference type="Proteomes" id="UP000296144">
    <property type="component" value="Unassembled WGS sequence"/>
</dbReference>
<keyword evidence="4" id="KW-0449">Lipoprotein</keyword>
<comment type="subcellular location">
    <subcellularLocation>
        <location evidence="4">Cell outer membrane</location>
        <topology evidence="4">Lipid-anchor</topology>
    </subcellularLocation>
</comment>
<keyword evidence="4" id="KW-0564">Palmitate</keyword>
<keyword evidence="1 4" id="KW-0732">Signal</keyword>
<proteinExistence type="inferred from homology"/>
<evidence type="ECO:0000256" key="4">
    <source>
        <dbReference type="HAMAP-Rule" id="MF_00923"/>
    </source>
</evidence>
<keyword evidence="7" id="KW-1185">Reference proteome</keyword>
<dbReference type="OrthoDB" id="5173551at2"/>
<dbReference type="PANTHER" id="PTHR34512">
    <property type="entry name" value="CELL SURFACE PROTEIN"/>
    <property type="match status" value="1"/>
</dbReference>
<dbReference type="SMART" id="SM00564">
    <property type="entry name" value="PQQ"/>
    <property type="match status" value="7"/>
</dbReference>
<sequence>MILKNYLLPILVLVLIGGCSSFDFQKDGVHLASLPKKVEKNLVPRKIWSKRIGQGNNYFYSNLHPTFKGNTVYAADRFGIVKALNLSNGKDRWIIDLSENNEEYNGNTALLSGGITVYGNNLYIGSEHGKLYSLRTKDGSLVWTTQVIGEILSSPVVKDNLIFVHTSNGFLQGINRNNGKVQWSFELGTYPISTRDVSTPTFMFDSLIIGDGKGRVNAISIKNNQMIWKQNISSINSFLLSENLKDVNVTPIIFEGVVYIASYNGSLTALNFNSGTILWQKNIGIVKKLIVSKHKLYIVDGDDNLLSLNTDKGNIIWKQNHLINHQLTTPVIYNNYLVVGDIKGYLHWIDTNNGKYIIQQKLSNSGFQSKPIISHNTIIIQSKNGYVYAVTV</sequence>
<dbReference type="InterPro" id="IPR011047">
    <property type="entry name" value="Quinoprotein_ADH-like_sf"/>
</dbReference>
<dbReference type="NCBIfam" id="NF008351">
    <property type="entry name" value="PRK11138.1"/>
    <property type="match status" value="1"/>
</dbReference>
<dbReference type="Gene3D" id="2.130.10.10">
    <property type="entry name" value="YVTN repeat-like/Quinoprotein amine dehydrogenase"/>
    <property type="match status" value="1"/>
</dbReference>
<dbReference type="SUPFAM" id="SSF50998">
    <property type="entry name" value="Quinoprotein alcohol dehydrogenase-like"/>
    <property type="match status" value="1"/>
</dbReference>
<dbReference type="InterPro" id="IPR017687">
    <property type="entry name" value="BamB"/>
</dbReference>
<dbReference type="AlphaFoldDB" id="A0A2P5SWI0"/>
<accession>A0A2P5SWI0</accession>
<dbReference type="NCBIfam" id="TIGR03300">
    <property type="entry name" value="assembly_YfgL"/>
    <property type="match status" value="1"/>
</dbReference>
<dbReference type="Pfam" id="PF13360">
    <property type="entry name" value="PQQ_2"/>
    <property type="match status" value="1"/>
</dbReference>
<evidence type="ECO:0000256" key="3">
    <source>
        <dbReference type="ARBA" id="ARBA00023237"/>
    </source>
</evidence>
<organism evidence="6 7">
    <name type="scientific">Candidatus Pantoea edessiphila</name>
    <dbReference type="NCBI Taxonomy" id="2044610"/>
    <lineage>
        <taxon>Bacteria</taxon>
        <taxon>Pseudomonadati</taxon>
        <taxon>Pseudomonadota</taxon>
        <taxon>Gammaproteobacteria</taxon>
        <taxon>Enterobacterales</taxon>
        <taxon>Erwiniaceae</taxon>
        <taxon>Pantoea</taxon>
    </lineage>
</organism>
<dbReference type="GO" id="GO:0043165">
    <property type="term" value="P:Gram-negative-bacterium-type cell outer membrane assembly"/>
    <property type="evidence" value="ECO:0007669"/>
    <property type="project" value="UniProtKB-UniRule"/>
</dbReference>
<dbReference type="RefSeq" id="WP_136129845.1">
    <property type="nucleotide sequence ID" value="NZ_PDKU01000001.1"/>
</dbReference>
<comment type="function">
    <text evidence="4">Part of the outer membrane protein assembly complex, which is involved in assembly and insertion of beta-barrel proteins into the outer membrane.</text>
</comment>
<dbReference type="InterPro" id="IPR015943">
    <property type="entry name" value="WD40/YVTN_repeat-like_dom_sf"/>
</dbReference>
<feature type="domain" description="Pyrrolo-quinoline quinone repeat" evidence="5">
    <location>
        <begin position="111"/>
        <end position="319"/>
    </location>
</feature>
<evidence type="ECO:0000313" key="6">
    <source>
        <dbReference type="EMBL" id="PPI86682.1"/>
    </source>
</evidence>
<gene>
    <name evidence="4" type="primary">bamB</name>
    <name evidence="6" type="ORF">CRV10_00245</name>
</gene>
<dbReference type="PANTHER" id="PTHR34512:SF30">
    <property type="entry name" value="OUTER MEMBRANE PROTEIN ASSEMBLY FACTOR BAMB"/>
    <property type="match status" value="1"/>
</dbReference>
<name>A0A2P5SWI0_9GAMM</name>
<dbReference type="GO" id="GO:0009279">
    <property type="term" value="C:cell outer membrane"/>
    <property type="evidence" value="ECO:0007669"/>
    <property type="project" value="UniProtKB-SubCell"/>
</dbReference>
<protein>
    <recommendedName>
        <fullName evidence="4">Outer membrane protein assembly factor BamB</fullName>
    </recommendedName>
</protein>
<keyword evidence="2 4" id="KW-0472">Membrane</keyword>
<dbReference type="InterPro" id="IPR002372">
    <property type="entry name" value="PQQ_rpt_dom"/>
</dbReference>
<evidence type="ECO:0000256" key="2">
    <source>
        <dbReference type="ARBA" id="ARBA00023136"/>
    </source>
</evidence>
<evidence type="ECO:0000313" key="7">
    <source>
        <dbReference type="Proteomes" id="UP000296144"/>
    </source>
</evidence>
<dbReference type="PROSITE" id="PS51257">
    <property type="entry name" value="PROKAR_LIPOPROTEIN"/>
    <property type="match status" value="1"/>
</dbReference>
<dbReference type="EMBL" id="PDKU01000001">
    <property type="protein sequence ID" value="PPI86682.1"/>
    <property type="molecule type" value="Genomic_DNA"/>
</dbReference>
<dbReference type="InterPro" id="IPR018391">
    <property type="entry name" value="PQQ_b-propeller_rpt"/>
</dbReference>
<comment type="subunit">
    <text evidence="4">Part of the Bam complex, which is composed of the outer membrane protein BamA, and four lipoproteins BamB, BamC, BamD and BamE.</text>
</comment>